<dbReference type="EMBL" id="CP000878">
    <property type="protein sequence ID" value="ABX09478.1"/>
    <property type="molecule type" value="Genomic_DNA"/>
</dbReference>
<dbReference type="Proteomes" id="UP000000788">
    <property type="component" value="Chromosome"/>
</dbReference>
<evidence type="ECO:0008006" key="3">
    <source>
        <dbReference type="Google" id="ProtNLM"/>
    </source>
</evidence>
<dbReference type="Pfam" id="PF10929">
    <property type="entry name" value="DUF2811"/>
    <property type="match status" value="1"/>
</dbReference>
<dbReference type="HOGENOM" id="CLU_2274903_0_0_3"/>
<accession>A9BCB6</accession>
<gene>
    <name evidence="1" type="ordered locus">P9211_15471</name>
</gene>
<reference evidence="1 2" key="1">
    <citation type="journal article" date="2007" name="PLoS Genet.">
        <title>Patterns and implications of gene gain and loss in the evolution of Prochlorococcus.</title>
        <authorList>
            <person name="Kettler G.C."/>
            <person name="Martiny A.C."/>
            <person name="Huang K."/>
            <person name="Zucker J."/>
            <person name="Coleman M.L."/>
            <person name="Rodrigue S."/>
            <person name="Chen F."/>
            <person name="Lapidus A."/>
            <person name="Ferriera S."/>
            <person name="Johnson J."/>
            <person name="Steglich C."/>
            <person name="Church G.M."/>
            <person name="Richardson P."/>
            <person name="Chisholm S.W."/>
        </authorList>
    </citation>
    <scope>NUCLEOTIDE SEQUENCE [LARGE SCALE GENOMIC DNA]</scope>
    <source>
        <strain evidence="2">MIT 9211</strain>
    </source>
</reference>
<dbReference type="AlphaFoldDB" id="A9BCB6"/>
<dbReference type="KEGG" id="pmj:P9211_15471"/>
<name>A9BCB6_PROM4</name>
<keyword evidence="2" id="KW-1185">Reference proteome</keyword>
<sequence length="102" mass="11629">MWGTSCIRTQNQMQLSGMSDLSRLPIENTSTQAEESIVSFQAEIPLNLEMAMKRYIEMHPNWDQYRLVQAALAGFLVQNGVNSRPITRLFIENMFSNTSVNS</sequence>
<dbReference type="InterPro" id="IPR021231">
    <property type="entry name" value="DUF2811"/>
</dbReference>
<dbReference type="STRING" id="93059.P9211_15471"/>
<evidence type="ECO:0000313" key="2">
    <source>
        <dbReference type="Proteomes" id="UP000000788"/>
    </source>
</evidence>
<protein>
    <recommendedName>
        <fullName evidence="3">DUF2811 domain-containing protein</fullName>
    </recommendedName>
</protein>
<proteinExistence type="predicted"/>
<evidence type="ECO:0000313" key="1">
    <source>
        <dbReference type="EMBL" id="ABX09478.1"/>
    </source>
</evidence>
<organism evidence="1 2">
    <name type="scientific">Prochlorococcus marinus (strain MIT 9211)</name>
    <dbReference type="NCBI Taxonomy" id="93059"/>
    <lineage>
        <taxon>Bacteria</taxon>
        <taxon>Bacillati</taxon>
        <taxon>Cyanobacteriota</taxon>
        <taxon>Cyanophyceae</taxon>
        <taxon>Synechococcales</taxon>
        <taxon>Prochlorococcaceae</taxon>
        <taxon>Prochlorococcus</taxon>
    </lineage>
</organism>